<evidence type="ECO:0000313" key="2">
    <source>
        <dbReference type="Proteomes" id="UP000248090"/>
    </source>
</evidence>
<evidence type="ECO:0008006" key="3">
    <source>
        <dbReference type="Google" id="ProtNLM"/>
    </source>
</evidence>
<comment type="caution">
    <text evidence="1">The sequence shown here is derived from an EMBL/GenBank/DDBJ whole genome shotgun (WGS) entry which is preliminary data.</text>
</comment>
<keyword evidence="2" id="KW-1185">Reference proteome</keyword>
<dbReference type="PROSITE" id="PS51257">
    <property type="entry name" value="PROKAR_LIPOPROTEIN"/>
    <property type="match status" value="1"/>
</dbReference>
<name>A0ABX5LUI6_9GAMM</name>
<dbReference type="Proteomes" id="UP000248090">
    <property type="component" value="Unassembled WGS sequence"/>
</dbReference>
<reference evidence="1 2" key="1">
    <citation type="submission" date="2015-03" db="EMBL/GenBank/DDBJ databases">
        <authorList>
            <person name="Krishnan R."/>
            <person name="Midha S."/>
            <person name="Patil P.B."/>
            <person name="Rameshkumar N."/>
        </authorList>
    </citation>
    <scope>NUCLEOTIDE SEQUENCE [LARGE SCALE GENOMIC DNA]</scope>
    <source>
        <strain evidence="1 2">L1E11</strain>
    </source>
</reference>
<dbReference type="EMBL" id="LAPT01000090">
    <property type="protein sequence ID" value="PXF30001.1"/>
    <property type="molecule type" value="Genomic_DNA"/>
</dbReference>
<proteinExistence type="predicted"/>
<accession>A0ABX5LUI6</accession>
<protein>
    <recommendedName>
        <fullName evidence="3">Lipoprotein</fullName>
    </recommendedName>
</protein>
<sequence>MRRLRMRSSTISVFSLRGLALSGIALALAGCAGQSYRTMSDPQLQAAYQAAVQDAAVAEPGEISRNLTAIVPGNRALVWDNDQSHVLMVTWTAWNGYDTQVDTDQQLSREIWVTAAPQLQQFCRKNSDALRLEQLLGLPPHNGKTRFVELWVQPKDMFRPAPDSEISDHEAEVDFPSSPYIAISNEYKAWFNQLRASSYGDKGYPWTRLGYTYDWGSASHVGLSEFVIRPGATVHVKGVVENAAYCH</sequence>
<organism evidence="1 2">
    <name type="scientific">Pokkaliibacter plantistimulans</name>
    <dbReference type="NCBI Taxonomy" id="1635171"/>
    <lineage>
        <taxon>Bacteria</taxon>
        <taxon>Pseudomonadati</taxon>
        <taxon>Pseudomonadota</taxon>
        <taxon>Gammaproteobacteria</taxon>
        <taxon>Oceanospirillales</taxon>
        <taxon>Balneatrichaceae</taxon>
        <taxon>Pokkaliibacter</taxon>
    </lineage>
</organism>
<evidence type="ECO:0000313" key="1">
    <source>
        <dbReference type="EMBL" id="PXF30001.1"/>
    </source>
</evidence>
<gene>
    <name evidence="1" type="ORF">WH50_17720</name>
</gene>